<proteinExistence type="predicted"/>
<organism evidence="1 2">
    <name type="scientific">Streptomyces pratisoli</name>
    <dbReference type="NCBI Taxonomy" id="3139917"/>
    <lineage>
        <taxon>Bacteria</taxon>
        <taxon>Bacillati</taxon>
        <taxon>Actinomycetota</taxon>
        <taxon>Actinomycetes</taxon>
        <taxon>Kitasatosporales</taxon>
        <taxon>Streptomycetaceae</taxon>
        <taxon>Streptomyces</taxon>
    </lineage>
</organism>
<evidence type="ECO:0000313" key="2">
    <source>
        <dbReference type="Proteomes" id="UP001375539"/>
    </source>
</evidence>
<reference evidence="1" key="1">
    <citation type="submission" date="2024-03" db="EMBL/GenBank/DDBJ databases">
        <title>Novel Streptomyces species of biotechnological and ecological value are a feature of Machair soil.</title>
        <authorList>
            <person name="Prole J.R."/>
            <person name="Goodfellow M."/>
            <person name="Allenby N."/>
            <person name="Ward A.C."/>
        </authorList>
    </citation>
    <scope>NUCLEOTIDE SEQUENCE</scope>
    <source>
        <strain evidence="1">MS1.AVA.4</strain>
    </source>
</reference>
<gene>
    <name evidence="1" type="ORF">WKI58_24625</name>
</gene>
<accession>A0ACC6QN04</accession>
<dbReference type="EMBL" id="JBBKAI010000002">
    <property type="protein sequence ID" value="MEJ8659670.1"/>
    <property type="molecule type" value="Genomic_DNA"/>
</dbReference>
<keyword evidence="2" id="KW-1185">Reference proteome</keyword>
<dbReference type="Proteomes" id="UP001375539">
    <property type="component" value="Unassembled WGS sequence"/>
</dbReference>
<evidence type="ECO:0000313" key="1">
    <source>
        <dbReference type="EMBL" id="MEJ8659670.1"/>
    </source>
</evidence>
<name>A0ACC6QN04_9ACTN</name>
<comment type="caution">
    <text evidence="1">The sequence shown here is derived from an EMBL/GenBank/DDBJ whole genome shotgun (WGS) entry which is preliminary data.</text>
</comment>
<sequence>MSGERAGLSQVRGVVLPEREERTLWIDGDRLRTGPAPGADADLVVDGGFLLPGLVDVHTHPGTETSTEPFDDSVLRKHLLQHRDAGVLLVRTPGTAARMPQWVDADEELPRVRSAGRWLATPGRFFPGFGRDIREDELLVAAVEEASASSGWCKVIGDWRWDEPAVPLDLLTAAVTAVHAAGGRVSVHCQTAEGARNAVLAGADSLEHGMHLDPGLLDRMAAQGTALVPTLGVFGAKAAAFRARERTPYREDFLTGWEGLLANVRSAYEAGVTVLAGTDSFPCGTVAAESAWLARAGMPAEAALGAASWTARDWLGLPGLTDGAPADLVAYDTDPALDPAVLAHPSRIILRGRVVR</sequence>
<protein>
    <submittedName>
        <fullName evidence="1">Amidohydrolase family protein</fullName>
    </submittedName>
</protein>